<evidence type="ECO:0000259" key="1">
    <source>
        <dbReference type="Pfam" id="PF00561"/>
    </source>
</evidence>
<dbReference type="SUPFAM" id="SSF53474">
    <property type="entry name" value="alpha/beta-Hydrolases"/>
    <property type="match status" value="1"/>
</dbReference>
<dbReference type="Pfam" id="PF00561">
    <property type="entry name" value="Abhydrolase_1"/>
    <property type="match status" value="1"/>
</dbReference>
<sequence>MAGPPVVLLHGFATTFDSTWRHNGWVDLLTEVGREVVEIDLLGHGNAPKPHDPAAYAELETRVLEELPDEAVDIIGFSMGARTTLVCAARAPQRFRKIVVAGVGANLFSREHDRGTRIRDAVLGRADPDDREALYFSRLAEAEGMDRLALAACISRTGGAEFSAQYLSPVTHPVLVCLGDRDFAGPPDPLVDALANATLKVLRGVDHFATPKDFGFMDAALRFIDAV</sequence>
<organism evidence="3">
    <name type="scientific">freshwater metagenome</name>
    <dbReference type="NCBI Taxonomy" id="449393"/>
    <lineage>
        <taxon>unclassified sequences</taxon>
        <taxon>metagenomes</taxon>
        <taxon>ecological metagenomes</taxon>
    </lineage>
</organism>
<dbReference type="Gene3D" id="3.40.50.1820">
    <property type="entry name" value="alpha/beta hydrolase"/>
    <property type="match status" value="1"/>
</dbReference>
<evidence type="ECO:0000313" key="2">
    <source>
        <dbReference type="EMBL" id="CAB4817079.1"/>
    </source>
</evidence>
<name>A0A6J7FB45_9ZZZZ</name>
<dbReference type="AlphaFoldDB" id="A0A6J7FB45"/>
<dbReference type="EMBL" id="CAFABA010000011">
    <property type="protein sequence ID" value="CAB4817079.1"/>
    <property type="molecule type" value="Genomic_DNA"/>
</dbReference>
<evidence type="ECO:0000313" key="4">
    <source>
        <dbReference type="EMBL" id="CAB5002098.1"/>
    </source>
</evidence>
<dbReference type="PANTHER" id="PTHR43798">
    <property type="entry name" value="MONOACYLGLYCEROL LIPASE"/>
    <property type="match status" value="1"/>
</dbReference>
<dbReference type="InterPro" id="IPR000073">
    <property type="entry name" value="AB_hydrolase_1"/>
</dbReference>
<dbReference type="InterPro" id="IPR050266">
    <property type="entry name" value="AB_hydrolase_sf"/>
</dbReference>
<proteinExistence type="predicted"/>
<evidence type="ECO:0000313" key="3">
    <source>
        <dbReference type="EMBL" id="CAB4892271.1"/>
    </source>
</evidence>
<reference evidence="3" key="1">
    <citation type="submission" date="2020-05" db="EMBL/GenBank/DDBJ databases">
        <authorList>
            <person name="Chiriac C."/>
            <person name="Salcher M."/>
            <person name="Ghai R."/>
            <person name="Kavagutti S V."/>
        </authorList>
    </citation>
    <scope>NUCLEOTIDE SEQUENCE</scope>
</reference>
<dbReference type="GO" id="GO:0016020">
    <property type="term" value="C:membrane"/>
    <property type="evidence" value="ECO:0007669"/>
    <property type="project" value="TreeGrafter"/>
</dbReference>
<protein>
    <submittedName>
        <fullName evidence="3">Unannotated protein</fullName>
    </submittedName>
</protein>
<dbReference type="InterPro" id="IPR029058">
    <property type="entry name" value="AB_hydrolase_fold"/>
</dbReference>
<dbReference type="EMBL" id="CAFBMH010000007">
    <property type="protein sequence ID" value="CAB4892271.1"/>
    <property type="molecule type" value="Genomic_DNA"/>
</dbReference>
<dbReference type="PANTHER" id="PTHR43798:SF33">
    <property type="entry name" value="HYDROLASE, PUTATIVE (AFU_ORTHOLOGUE AFUA_2G14860)-RELATED"/>
    <property type="match status" value="1"/>
</dbReference>
<gene>
    <name evidence="2" type="ORF">UFOPK3139_00440</name>
    <name evidence="3" type="ORF">UFOPK3543_00358</name>
    <name evidence="4" type="ORF">UFOPK3967_01695</name>
</gene>
<dbReference type="EMBL" id="CAFBOS010000104">
    <property type="protein sequence ID" value="CAB5002098.1"/>
    <property type="molecule type" value="Genomic_DNA"/>
</dbReference>
<accession>A0A6J7FB45</accession>
<feature type="domain" description="AB hydrolase-1" evidence="1">
    <location>
        <begin position="4"/>
        <end position="103"/>
    </location>
</feature>